<dbReference type="AlphaFoldDB" id="A0A4R3VUE1"/>
<comment type="subcellular location">
    <subcellularLocation>
        <location evidence="12">Cell inner membrane</location>
        <topology evidence="12">Multi-pass membrane protein</topology>
    </subcellularLocation>
    <subcellularLocation>
        <location evidence="1">Cell membrane</location>
        <topology evidence="1">Multi-pass membrane protein</topology>
    </subcellularLocation>
</comment>
<keyword evidence="7 12" id="KW-0460">Magnesium</keyword>
<feature type="binding site" evidence="13">
    <location>
        <position position="158"/>
    </location>
    <ligand>
        <name>Mg(2+)</name>
        <dbReference type="ChEBI" id="CHEBI:18420"/>
    </ligand>
</feature>
<evidence type="ECO:0000256" key="2">
    <source>
        <dbReference type="ARBA" id="ARBA00022475"/>
    </source>
</evidence>
<reference evidence="14 15" key="1">
    <citation type="submission" date="2019-03" db="EMBL/GenBank/DDBJ databases">
        <title>Genomic Encyclopedia of Type Strains, Phase IV (KMG-IV): sequencing the most valuable type-strain genomes for metagenomic binning, comparative biology and taxonomic classification.</title>
        <authorList>
            <person name="Goeker M."/>
        </authorList>
    </citation>
    <scope>NUCLEOTIDE SEQUENCE [LARGE SCALE GENOMIC DNA]</scope>
    <source>
        <strain evidence="14 15">DSM 16730</strain>
    </source>
</reference>
<feature type="transmembrane region" description="Helical" evidence="12">
    <location>
        <begin position="166"/>
        <end position="184"/>
    </location>
</feature>
<keyword evidence="8 12" id="KW-0448">Lipopolysaccharide biosynthesis</keyword>
<proteinExistence type="inferred from homology"/>
<feature type="transmembrane region" description="Helical" evidence="12">
    <location>
        <begin position="51"/>
        <end position="69"/>
    </location>
</feature>
<evidence type="ECO:0000256" key="4">
    <source>
        <dbReference type="ARBA" id="ARBA00022676"/>
    </source>
</evidence>
<dbReference type="InterPro" id="IPR012750">
    <property type="entry name" value="ECA_WecA-rel"/>
</dbReference>
<dbReference type="GO" id="GO:0000287">
    <property type="term" value="F:magnesium ion binding"/>
    <property type="evidence" value="ECO:0007669"/>
    <property type="project" value="InterPro"/>
</dbReference>
<dbReference type="Proteomes" id="UP000295433">
    <property type="component" value="Unassembled WGS sequence"/>
</dbReference>
<comment type="caution">
    <text evidence="14">The sequence shown here is derived from an EMBL/GenBank/DDBJ whole genome shotgun (WGS) entry which is preliminary data.</text>
</comment>
<dbReference type="GO" id="GO:0005886">
    <property type="term" value="C:plasma membrane"/>
    <property type="evidence" value="ECO:0007669"/>
    <property type="project" value="UniProtKB-SubCell"/>
</dbReference>
<dbReference type="NCBIfam" id="TIGR02380">
    <property type="entry name" value="ECA_wecA"/>
    <property type="match status" value="1"/>
</dbReference>
<dbReference type="GO" id="GO:0044038">
    <property type="term" value="P:cell wall macromolecule biosynthetic process"/>
    <property type="evidence" value="ECO:0007669"/>
    <property type="project" value="TreeGrafter"/>
</dbReference>
<feature type="transmembrane region" description="Helical" evidence="12">
    <location>
        <begin position="289"/>
        <end position="315"/>
    </location>
</feature>
<evidence type="ECO:0000256" key="7">
    <source>
        <dbReference type="ARBA" id="ARBA00022842"/>
    </source>
</evidence>
<dbReference type="GO" id="GO:0071555">
    <property type="term" value="P:cell wall organization"/>
    <property type="evidence" value="ECO:0007669"/>
    <property type="project" value="TreeGrafter"/>
</dbReference>
<keyword evidence="13" id="KW-0479">Metal-binding</keyword>
<keyword evidence="3 12" id="KW-0997">Cell inner membrane</keyword>
<sequence>MQKPTTVDGGVKMQEFVAIFISAFLALFLARKAAIRVGLVDKPNVRKKHQGHIPLVGGVSIYFALWVLYVLQPGWLPDFSLYMVCATALLVVGVLDDRFDLPVLPRVGLQAGVAALMMYAGLYLETLGNVLFGYELVLGVFGYTVTLFAVWGAINAFNMVDGIDGLLGALSCVTFGALAIVFYLDDRNELALWSVCLLAATLPYILLNLGIVWGRKFKVFMGDAGSTLIGFTVIWLLILATQGEKAVIRPVTALWFIAIPLMDMVTIMVRRVRRGDSPFKPDREHLHHILMRAGLTPHQALVLILFVAMIFSAIGIFSERVGVTEPIMLGSFLLVFCGYFWMINRIWRVLTWFRKTTRDPHSIVSGAEKNSSTPLKR</sequence>
<dbReference type="GO" id="GO:0009243">
    <property type="term" value="P:O antigen biosynthetic process"/>
    <property type="evidence" value="ECO:0007669"/>
    <property type="project" value="UniProtKB-UniRule"/>
</dbReference>
<comment type="cofactor">
    <cofactor evidence="12">
        <name>Mn(2+)</name>
        <dbReference type="ChEBI" id="CHEBI:29035"/>
    </cofactor>
</comment>
<comment type="catalytic activity">
    <reaction evidence="12">
        <text>di-trans,octa-cis-undecaprenyl phosphate + UDP-N-acetyl-alpha-D-glucosamine = N-acetyl-alpha-D-glucosaminyl-di-trans,octa-cis-undecaprenyl diphosphate + UMP</text>
        <dbReference type="Rhea" id="RHEA:28090"/>
        <dbReference type="ChEBI" id="CHEBI:57705"/>
        <dbReference type="ChEBI" id="CHEBI:57865"/>
        <dbReference type="ChEBI" id="CHEBI:60392"/>
        <dbReference type="ChEBI" id="CHEBI:62959"/>
        <dbReference type="EC" id="2.7.8.33"/>
    </reaction>
</comment>
<accession>A0A4R3VUE1</accession>
<feature type="transmembrane region" description="Helical" evidence="12">
    <location>
        <begin position="12"/>
        <end position="30"/>
    </location>
</feature>
<dbReference type="EMBL" id="SMBY01000001">
    <property type="protein sequence ID" value="TCV08947.1"/>
    <property type="molecule type" value="Genomic_DNA"/>
</dbReference>
<dbReference type="InterPro" id="IPR000715">
    <property type="entry name" value="Glycosyl_transferase_4"/>
</dbReference>
<keyword evidence="15" id="KW-1185">Reference proteome</keyword>
<organism evidence="14 15">
    <name type="scientific">Samsonia erythrinae</name>
    <dbReference type="NCBI Taxonomy" id="160434"/>
    <lineage>
        <taxon>Bacteria</taxon>
        <taxon>Pseudomonadati</taxon>
        <taxon>Pseudomonadota</taxon>
        <taxon>Gammaproteobacteria</taxon>
        <taxon>Enterobacterales</taxon>
        <taxon>Pectobacteriaceae</taxon>
        <taxon>Samsonia</taxon>
    </lineage>
</organism>
<keyword evidence="2 12" id="KW-1003">Cell membrane</keyword>
<dbReference type="PANTHER" id="PTHR22926">
    <property type="entry name" value="PHOSPHO-N-ACETYLMURAMOYL-PENTAPEPTIDE-TRANSFERASE"/>
    <property type="match status" value="1"/>
</dbReference>
<feature type="transmembrane region" description="Helical" evidence="12">
    <location>
        <begin position="107"/>
        <end position="124"/>
    </location>
</feature>
<dbReference type="UniPathway" id="UPA00281"/>
<dbReference type="GO" id="GO:0016757">
    <property type="term" value="F:glycosyltransferase activity"/>
    <property type="evidence" value="ECO:0007669"/>
    <property type="project" value="UniProtKB-KW"/>
</dbReference>
<gene>
    <name evidence="12" type="primary">wecA</name>
    <name evidence="14" type="ORF">EDC54_101470</name>
</gene>
<feature type="transmembrane region" description="Helical" evidence="12">
    <location>
        <begin position="327"/>
        <end position="347"/>
    </location>
</feature>
<evidence type="ECO:0000256" key="5">
    <source>
        <dbReference type="ARBA" id="ARBA00022679"/>
    </source>
</evidence>
<dbReference type="CDD" id="cd06853">
    <property type="entry name" value="GT_WecA_like"/>
    <property type="match status" value="1"/>
</dbReference>
<comment type="function">
    <text evidence="12">Catalyzes the transfer of the GlcNAc-1-phosphate moiety from UDP-GlcNAc onto the carrier lipid undecaprenyl phosphate (C55-P), yielding GlcNAc-pyrophosphoryl-undecaprenyl (GlcNAc-PP-C55).</text>
</comment>
<keyword evidence="5 12" id="KW-0808">Transferase</keyword>
<comment type="pathway">
    <text evidence="12">Bacterial outer membrane biogenesis; LPS O-antigen biosynthesis.</text>
</comment>
<keyword evidence="11 12" id="KW-0464">Manganese</keyword>
<feature type="transmembrane region" description="Helical" evidence="12">
    <location>
        <begin position="190"/>
        <end position="213"/>
    </location>
</feature>
<keyword evidence="6 12" id="KW-0812">Transmembrane</keyword>
<evidence type="ECO:0000256" key="11">
    <source>
        <dbReference type="ARBA" id="ARBA00023211"/>
    </source>
</evidence>
<keyword evidence="4 12" id="KW-0328">Glycosyltransferase</keyword>
<feature type="transmembrane region" description="Helical" evidence="12">
    <location>
        <begin position="246"/>
        <end position="269"/>
    </location>
</feature>
<evidence type="ECO:0000256" key="12">
    <source>
        <dbReference type="HAMAP-Rule" id="MF_02030"/>
    </source>
</evidence>
<dbReference type="GO" id="GO:0036380">
    <property type="term" value="F:UDP-N-acetylglucosamine-undecaprenyl-phosphate N-acetylglucosaminephosphotransferase activity"/>
    <property type="evidence" value="ECO:0007669"/>
    <property type="project" value="UniProtKB-UniRule"/>
</dbReference>
<name>A0A4R3VUE1_9GAMM</name>
<evidence type="ECO:0000256" key="13">
    <source>
        <dbReference type="PIRSR" id="PIRSR600715-1"/>
    </source>
</evidence>
<comment type="cofactor">
    <cofactor evidence="12 13">
        <name>Mg(2+)</name>
        <dbReference type="ChEBI" id="CHEBI:18420"/>
    </cofactor>
</comment>
<feature type="transmembrane region" description="Helical" evidence="12">
    <location>
        <begin position="220"/>
        <end position="240"/>
    </location>
</feature>
<dbReference type="GO" id="GO:0030145">
    <property type="term" value="F:manganese ion binding"/>
    <property type="evidence" value="ECO:0007669"/>
    <property type="project" value="InterPro"/>
</dbReference>
<dbReference type="GO" id="GO:0009246">
    <property type="term" value="P:enterobacterial common antigen biosynthetic process"/>
    <property type="evidence" value="ECO:0007669"/>
    <property type="project" value="UniProtKB-UniRule"/>
</dbReference>
<protein>
    <recommendedName>
        <fullName evidence="12">Undecaprenyl-phosphate alpha-N-acetylglucosaminyl 1-phosphate transferase</fullName>
        <ecNumber evidence="12">2.7.8.33</ecNumber>
    </recommendedName>
    <alternativeName>
        <fullName evidence="12">UDP-GlcNAc:undecaprenyl-phosphate GlcNAc-1-phosphate transferase</fullName>
    </alternativeName>
    <alternativeName>
        <fullName evidence="12">Undecaprenyl-phosphate GlcNAc-1-phosphate transferase</fullName>
    </alternativeName>
</protein>
<comment type="pathway">
    <text evidence="12">Bacterial outer membrane biogenesis; enterobacterial common antigen biosynthesis.</text>
</comment>
<keyword evidence="10 12" id="KW-0472">Membrane</keyword>
<dbReference type="UniPathway" id="UPA00566"/>
<dbReference type="Pfam" id="PF00953">
    <property type="entry name" value="Glycos_transf_4"/>
    <property type="match status" value="1"/>
</dbReference>
<evidence type="ECO:0000256" key="9">
    <source>
        <dbReference type="ARBA" id="ARBA00022989"/>
    </source>
</evidence>
<dbReference type="EC" id="2.7.8.33" evidence="12"/>
<dbReference type="HAMAP" id="MF_02030">
    <property type="entry name" value="WecA_Gammaproteo"/>
    <property type="match status" value="1"/>
</dbReference>
<feature type="binding site" evidence="13">
    <location>
        <position position="223"/>
    </location>
    <ligand>
        <name>Mg(2+)</name>
        <dbReference type="ChEBI" id="CHEBI:18420"/>
    </ligand>
</feature>
<evidence type="ECO:0000256" key="8">
    <source>
        <dbReference type="ARBA" id="ARBA00022985"/>
    </source>
</evidence>
<evidence type="ECO:0000256" key="3">
    <source>
        <dbReference type="ARBA" id="ARBA00022519"/>
    </source>
</evidence>
<evidence type="ECO:0000256" key="10">
    <source>
        <dbReference type="ARBA" id="ARBA00023136"/>
    </source>
</evidence>
<feature type="transmembrane region" description="Helical" evidence="12">
    <location>
        <begin position="75"/>
        <end position="95"/>
    </location>
</feature>
<feature type="transmembrane region" description="Helical" evidence="12">
    <location>
        <begin position="136"/>
        <end position="154"/>
    </location>
</feature>
<evidence type="ECO:0000256" key="1">
    <source>
        <dbReference type="ARBA" id="ARBA00004651"/>
    </source>
</evidence>
<keyword evidence="9 12" id="KW-1133">Transmembrane helix</keyword>
<dbReference type="PANTHER" id="PTHR22926:SF3">
    <property type="entry name" value="UNDECAPRENYL-PHOSPHATE ALPHA-N-ACETYLGLUCOSAMINYL 1-PHOSPHATE TRANSFERASE"/>
    <property type="match status" value="1"/>
</dbReference>
<evidence type="ECO:0000313" key="15">
    <source>
        <dbReference type="Proteomes" id="UP000295433"/>
    </source>
</evidence>
<evidence type="ECO:0000313" key="14">
    <source>
        <dbReference type="EMBL" id="TCV08947.1"/>
    </source>
</evidence>
<comment type="similarity">
    <text evidence="12">Belongs to the glycosyltransferase 4 family. WecA subfamily.</text>
</comment>
<evidence type="ECO:0000256" key="6">
    <source>
        <dbReference type="ARBA" id="ARBA00022692"/>
    </source>
</evidence>
<dbReference type="GO" id="GO:0009276">
    <property type="term" value="C:Gram-negative-bacterium-type cell wall"/>
    <property type="evidence" value="ECO:0007669"/>
    <property type="project" value="InterPro"/>
</dbReference>